<organism evidence="1 2">
    <name type="scientific">Paramecium octaurelia</name>
    <dbReference type="NCBI Taxonomy" id="43137"/>
    <lineage>
        <taxon>Eukaryota</taxon>
        <taxon>Sar</taxon>
        <taxon>Alveolata</taxon>
        <taxon>Ciliophora</taxon>
        <taxon>Intramacronucleata</taxon>
        <taxon>Oligohymenophorea</taxon>
        <taxon>Peniculida</taxon>
        <taxon>Parameciidae</taxon>
        <taxon>Paramecium</taxon>
    </lineage>
</organism>
<dbReference type="OMA" id="NTFYFVI"/>
<protein>
    <submittedName>
        <fullName evidence="1">Uncharacterized protein</fullName>
    </submittedName>
</protein>
<evidence type="ECO:0000313" key="1">
    <source>
        <dbReference type="EMBL" id="CAD8159078.1"/>
    </source>
</evidence>
<accession>A0A8S1U3H1</accession>
<dbReference type="EMBL" id="CAJJDP010000036">
    <property type="protein sequence ID" value="CAD8159078.1"/>
    <property type="molecule type" value="Genomic_DNA"/>
</dbReference>
<proteinExistence type="predicted"/>
<dbReference type="Proteomes" id="UP000683925">
    <property type="component" value="Unassembled WGS sequence"/>
</dbReference>
<sequence>MGCSLKKEKRFSTFNINEQNTFYFVIINGDQELKNLKQRKRLSNSVPTLGSINHSTIIQRRNKLLQSQLGQMVLQRHNLKTSTQQLHKS</sequence>
<reference evidence="1" key="1">
    <citation type="submission" date="2021-01" db="EMBL/GenBank/DDBJ databases">
        <authorList>
            <consortium name="Genoscope - CEA"/>
            <person name="William W."/>
        </authorList>
    </citation>
    <scope>NUCLEOTIDE SEQUENCE</scope>
</reference>
<dbReference type="AlphaFoldDB" id="A0A8S1U3H1"/>
<comment type="caution">
    <text evidence="1">The sequence shown here is derived from an EMBL/GenBank/DDBJ whole genome shotgun (WGS) entry which is preliminary data.</text>
</comment>
<name>A0A8S1U3H1_PAROT</name>
<keyword evidence="2" id="KW-1185">Reference proteome</keyword>
<dbReference type="OrthoDB" id="303430at2759"/>
<evidence type="ECO:0000313" key="2">
    <source>
        <dbReference type="Proteomes" id="UP000683925"/>
    </source>
</evidence>
<gene>
    <name evidence="1" type="ORF">POCTA_138.1.T0360178</name>
</gene>